<sequence length="152" mass="17939">MNIVKTLDQYDENCIYFCDPIKNNVMNEGNFIRILYSTPTFVLNGVYLLIRLNDIIVEKYYNKYKCIFNVNNHKDVIEGVKTIEDNLLKKINVKNKFAQNKIYDQLKNGNIKIFSDVNPKTYMNTFLLKISGIWETETQYGVTYKFSKINHP</sequence>
<name>A0A6C0DSX5_9ZZZZ</name>
<organism evidence="1">
    <name type="scientific">viral metagenome</name>
    <dbReference type="NCBI Taxonomy" id="1070528"/>
    <lineage>
        <taxon>unclassified sequences</taxon>
        <taxon>metagenomes</taxon>
        <taxon>organismal metagenomes</taxon>
    </lineage>
</organism>
<evidence type="ECO:0000313" key="1">
    <source>
        <dbReference type="EMBL" id="QHT19632.1"/>
    </source>
</evidence>
<accession>A0A6C0DSX5</accession>
<dbReference type="AlphaFoldDB" id="A0A6C0DSX5"/>
<proteinExistence type="predicted"/>
<protein>
    <submittedName>
        <fullName evidence="1">Uncharacterized protein</fullName>
    </submittedName>
</protein>
<reference evidence="1" key="1">
    <citation type="journal article" date="2020" name="Nature">
        <title>Giant virus diversity and host interactions through global metagenomics.</title>
        <authorList>
            <person name="Schulz F."/>
            <person name="Roux S."/>
            <person name="Paez-Espino D."/>
            <person name="Jungbluth S."/>
            <person name="Walsh D.A."/>
            <person name="Denef V.J."/>
            <person name="McMahon K.D."/>
            <person name="Konstantinidis K.T."/>
            <person name="Eloe-Fadrosh E.A."/>
            <person name="Kyrpides N.C."/>
            <person name="Woyke T."/>
        </authorList>
    </citation>
    <scope>NUCLEOTIDE SEQUENCE</scope>
    <source>
        <strain evidence="1">GVMAG-M-3300023174-5</strain>
    </source>
</reference>
<dbReference type="EMBL" id="MN739668">
    <property type="protein sequence ID" value="QHT19632.1"/>
    <property type="molecule type" value="Genomic_DNA"/>
</dbReference>